<dbReference type="PANTHER" id="PTHR36108">
    <property type="entry name" value="COLOSSIN-B-RELATED"/>
    <property type="match status" value="1"/>
</dbReference>
<sequence length="549" mass="59242">MGKKLRNILTIVLAAMGIFVAALCFNSTKVSAAAYTSNDLISSAQIINQDKNYSYSSTVGVQYNWDTTGTDISLKDGDTLTMELPEQLRAKSDAGVPFDITDDDGHVIGSAVVNSDNTVTVTFNENVETYHDVSGSITIGNGIGVSDSALAGNNEVEFPTMNGNQTSNMNVIPSENNISKKGVMSTDENGDHIITWTILANRQELDLKNMNVYEDVTQRDPEEYLEYVQGSVIVNKAHWTSNTSYKKDELVDSSNYTLTENSNGFHINIPDSANQMYAITIQTKIPADKATDGETVFKNQAQITWGKPGTDGETPRESASGSVTSDITGDNSGSGSGNVKGNVVLTKISDDSEYSLEGAVYDLYEVGNDVAIKTGLTTDADGKISISNLAPGEYYFKETTPPSGFQLNSNEIPFTITGDTTTPIQLTGRDDPISEPLGSILIQKLDLETGHKLNGAEFEITQTSGNEVGKTWTTTADDNGLYHVSDLPYGTYTIQETKAPDGYILDSSIREFTISAENPNPGLFTFDNDKETGTDPDFSASIKNLIPTN</sequence>
<feature type="region of interest" description="Disordered" evidence="7">
    <location>
        <begin position="302"/>
        <end position="339"/>
    </location>
</feature>
<name>A0A1P8Q603_9LACO</name>
<evidence type="ECO:0000256" key="1">
    <source>
        <dbReference type="ARBA" id="ARBA00004168"/>
    </source>
</evidence>
<dbReference type="Pfam" id="PF17802">
    <property type="entry name" value="SpaA"/>
    <property type="match status" value="2"/>
</dbReference>
<evidence type="ECO:0000259" key="10">
    <source>
        <dbReference type="Pfam" id="PF17802"/>
    </source>
</evidence>
<dbReference type="SUPFAM" id="SSF49478">
    <property type="entry name" value="Cna protein B-type domain"/>
    <property type="match status" value="2"/>
</dbReference>
<dbReference type="InterPro" id="IPR008966">
    <property type="entry name" value="Adhesion_dom_sf"/>
</dbReference>
<evidence type="ECO:0000256" key="5">
    <source>
        <dbReference type="ARBA" id="ARBA00022729"/>
    </source>
</evidence>
<dbReference type="AlphaFoldDB" id="A0A1P8Q603"/>
<dbReference type="SUPFAM" id="SSF49401">
    <property type="entry name" value="Bacterial adhesins"/>
    <property type="match status" value="2"/>
</dbReference>
<dbReference type="GO" id="GO:0005518">
    <property type="term" value="F:collagen binding"/>
    <property type="evidence" value="ECO:0007669"/>
    <property type="project" value="InterPro"/>
</dbReference>
<evidence type="ECO:0008006" key="14">
    <source>
        <dbReference type="Google" id="ProtNLM"/>
    </source>
</evidence>
<dbReference type="KEGG" id="lalw:BTM29_12355"/>
<evidence type="ECO:0000256" key="7">
    <source>
        <dbReference type="SAM" id="MobiDB-lite"/>
    </source>
</evidence>
<keyword evidence="6" id="KW-0572">Peptidoglycan-anchor</keyword>
<dbReference type="InterPro" id="IPR011252">
    <property type="entry name" value="Fibrogen-bd_dom1"/>
</dbReference>
<gene>
    <name evidence="12" type="ORF">BTM29_12355</name>
</gene>
<evidence type="ECO:0000313" key="13">
    <source>
        <dbReference type="Proteomes" id="UP000187499"/>
    </source>
</evidence>
<dbReference type="GO" id="GO:0007155">
    <property type="term" value="P:cell adhesion"/>
    <property type="evidence" value="ECO:0007669"/>
    <property type="project" value="InterPro"/>
</dbReference>
<dbReference type="InterPro" id="IPR013783">
    <property type="entry name" value="Ig-like_fold"/>
</dbReference>
<feature type="chain" id="PRO_5013111708" description="Collagen-binding protein" evidence="8">
    <location>
        <begin position="33"/>
        <end position="549"/>
    </location>
</feature>
<keyword evidence="4" id="KW-0964">Secreted</keyword>
<dbReference type="EMBL" id="CP019323">
    <property type="protein sequence ID" value="APX73289.1"/>
    <property type="molecule type" value="Genomic_DNA"/>
</dbReference>
<dbReference type="InterPro" id="IPR008456">
    <property type="entry name" value="Collagen-bd_dom"/>
</dbReference>
<organism evidence="12 13">
    <name type="scientific">Companilactobacillus allii</name>
    <dbReference type="NCBI Taxonomy" id="1847728"/>
    <lineage>
        <taxon>Bacteria</taxon>
        <taxon>Bacillati</taxon>
        <taxon>Bacillota</taxon>
        <taxon>Bacilli</taxon>
        <taxon>Lactobacillales</taxon>
        <taxon>Lactobacillaceae</taxon>
        <taxon>Companilactobacillus</taxon>
    </lineage>
</organism>
<accession>A0A1P8Q603</accession>
<evidence type="ECO:0000256" key="4">
    <source>
        <dbReference type="ARBA" id="ARBA00022525"/>
    </source>
</evidence>
<dbReference type="Pfam" id="PF17961">
    <property type="entry name" value="Big_8"/>
    <property type="match status" value="1"/>
</dbReference>
<dbReference type="RefSeq" id="WP_076618530.1">
    <property type="nucleotide sequence ID" value="NZ_CP019323.1"/>
</dbReference>
<dbReference type="Gene3D" id="2.60.40.1280">
    <property type="match status" value="1"/>
</dbReference>
<dbReference type="Pfam" id="PF05737">
    <property type="entry name" value="Collagen_bind"/>
    <property type="match status" value="1"/>
</dbReference>
<dbReference type="PANTHER" id="PTHR36108:SF13">
    <property type="entry name" value="COLOSSIN-B-RELATED"/>
    <property type="match status" value="1"/>
</dbReference>
<keyword evidence="3" id="KW-0134">Cell wall</keyword>
<evidence type="ECO:0000259" key="9">
    <source>
        <dbReference type="Pfam" id="PF05737"/>
    </source>
</evidence>
<dbReference type="Gene3D" id="2.60.40.740">
    <property type="match status" value="1"/>
</dbReference>
<comment type="similarity">
    <text evidence="2">Belongs to the serine-aspartate repeat-containing protein (SDr) family.</text>
</comment>
<dbReference type="Proteomes" id="UP000187499">
    <property type="component" value="Chromosome"/>
</dbReference>
<proteinExistence type="inferred from homology"/>
<feature type="domain" description="Collagen binding" evidence="9">
    <location>
        <begin position="176"/>
        <end position="304"/>
    </location>
</feature>
<dbReference type="InterPro" id="IPR041171">
    <property type="entry name" value="SDR_Ig"/>
</dbReference>
<keyword evidence="5 8" id="KW-0732">Signal</keyword>
<evidence type="ECO:0000256" key="2">
    <source>
        <dbReference type="ARBA" id="ARBA00007257"/>
    </source>
</evidence>
<keyword evidence="13" id="KW-1185">Reference proteome</keyword>
<dbReference type="InterPro" id="IPR041033">
    <property type="entry name" value="SpaA_PFL_dom_1"/>
</dbReference>
<evidence type="ECO:0000256" key="3">
    <source>
        <dbReference type="ARBA" id="ARBA00022512"/>
    </source>
</evidence>
<comment type="subcellular location">
    <subcellularLocation>
        <location evidence="1">Secreted</location>
        <location evidence="1">Cell wall</location>
        <topology evidence="1">Peptidoglycan-anchor</topology>
    </subcellularLocation>
</comment>
<evidence type="ECO:0000256" key="8">
    <source>
        <dbReference type="SAM" id="SignalP"/>
    </source>
</evidence>
<protein>
    <recommendedName>
        <fullName evidence="14">Collagen-binding protein</fullName>
    </recommendedName>
</protein>
<feature type="domain" description="SDR-like Ig" evidence="11">
    <location>
        <begin position="58"/>
        <end position="140"/>
    </location>
</feature>
<dbReference type="STRING" id="1847728.BTM29_12355"/>
<feature type="compositionally biased region" description="Polar residues" evidence="7">
    <location>
        <begin position="317"/>
        <end position="328"/>
    </location>
</feature>
<dbReference type="OrthoDB" id="2056845at2"/>
<evidence type="ECO:0000256" key="6">
    <source>
        <dbReference type="ARBA" id="ARBA00023088"/>
    </source>
</evidence>
<evidence type="ECO:0000313" key="12">
    <source>
        <dbReference type="EMBL" id="APX73289.1"/>
    </source>
</evidence>
<dbReference type="Gene3D" id="2.60.40.10">
    <property type="entry name" value="Immunoglobulins"/>
    <property type="match status" value="2"/>
</dbReference>
<feature type="domain" description="SpaA-like prealbumin fold" evidence="10">
    <location>
        <begin position="341"/>
        <end position="426"/>
    </location>
</feature>
<feature type="signal peptide" evidence="8">
    <location>
        <begin position="1"/>
        <end position="32"/>
    </location>
</feature>
<reference evidence="13" key="1">
    <citation type="submission" date="2016-12" db="EMBL/GenBank/DDBJ databases">
        <authorList>
            <person name="Jung M.Y."/>
            <person name="Lee S.H."/>
        </authorList>
    </citation>
    <scope>NUCLEOTIDE SEQUENCE [LARGE SCALE GENOMIC DNA]</scope>
    <source>
        <strain evidence="13">WiKim39</strain>
    </source>
</reference>
<evidence type="ECO:0000259" key="11">
    <source>
        <dbReference type="Pfam" id="PF17961"/>
    </source>
</evidence>
<feature type="domain" description="SpaA-like prealbumin fold" evidence="10">
    <location>
        <begin position="438"/>
        <end position="518"/>
    </location>
</feature>